<feature type="compositionally biased region" description="Polar residues" evidence="1">
    <location>
        <begin position="386"/>
        <end position="402"/>
    </location>
</feature>
<dbReference type="AlphaFoldDB" id="A0A916UQB9"/>
<accession>A0A916UQB9</accession>
<dbReference type="EMBL" id="BMED01000003">
    <property type="protein sequence ID" value="GGC81548.1"/>
    <property type="molecule type" value="Genomic_DNA"/>
</dbReference>
<evidence type="ECO:0000256" key="1">
    <source>
        <dbReference type="SAM" id="MobiDB-lite"/>
    </source>
</evidence>
<comment type="caution">
    <text evidence="2">The sequence shown here is derived from an EMBL/GenBank/DDBJ whole genome shotgun (WGS) entry which is preliminary data.</text>
</comment>
<reference evidence="2" key="2">
    <citation type="submission" date="2020-09" db="EMBL/GenBank/DDBJ databases">
        <authorList>
            <person name="Sun Q."/>
            <person name="Zhou Y."/>
        </authorList>
    </citation>
    <scope>NUCLEOTIDE SEQUENCE</scope>
    <source>
        <strain evidence="2">CGMCC 1.10998</strain>
    </source>
</reference>
<dbReference type="Proteomes" id="UP000637423">
    <property type="component" value="Unassembled WGS sequence"/>
</dbReference>
<proteinExistence type="predicted"/>
<feature type="region of interest" description="Disordered" evidence="1">
    <location>
        <begin position="351"/>
        <end position="405"/>
    </location>
</feature>
<evidence type="ECO:0000313" key="2">
    <source>
        <dbReference type="EMBL" id="GGC81548.1"/>
    </source>
</evidence>
<reference evidence="2" key="1">
    <citation type="journal article" date="2014" name="Int. J. Syst. Evol. Microbiol.">
        <title>Complete genome sequence of Corynebacterium casei LMG S-19264T (=DSM 44701T), isolated from a smear-ripened cheese.</title>
        <authorList>
            <consortium name="US DOE Joint Genome Institute (JGI-PGF)"/>
            <person name="Walter F."/>
            <person name="Albersmeier A."/>
            <person name="Kalinowski J."/>
            <person name="Ruckert C."/>
        </authorList>
    </citation>
    <scope>NUCLEOTIDE SEQUENCE</scope>
    <source>
        <strain evidence="2">CGMCC 1.10998</strain>
    </source>
</reference>
<organism evidence="2 3">
    <name type="scientific">Undibacterium terreum</name>
    <dbReference type="NCBI Taxonomy" id="1224302"/>
    <lineage>
        <taxon>Bacteria</taxon>
        <taxon>Pseudomonadati</taxon>
        <taxon>Pseudomonadota</taxon>
        <taxon>Betaproteobacteria</taxon>
        <taxon>Burkholderiales</taxon>
        <taxon>Oxalobacteraceae</taxon>
        <taxon>Undibacterium</taxon>
    </lineage>
</organism>
<keyword evidence="3" id="KW-1185">Reference proteome</keyword>
<sequence>MTSLSSINSSPALGAQRQAIASSPSTAKSTATAATAPASIVTLSQSGAAASAQDGAGMLEAAKQLVWESKSSDALSYLMAYNYTFQPSAGRFAGIGAAMLDQFKSGVTQISQTVQQGSPATQLNPYGGVVLDTPAPLHGLGDNQMTLNITTKSGVKVSLSLDSREDGIAVQMKSDGELSDAERGALAKLAQGFQDAIDGISSGQPKIALDGLTQFDPSVLASVDFHASIQQGANASQSLDFHADAAKRTMSLNGPAGQAQVSVDLSSPLGRGSPAQQSKAIANYLKQFDQAGSRGKADASLMAMFKDAFTEMNSSYGASAQAQAGALPSISLEDQDYSMLTGLADFSASVTQAKTSPNPMRPSEKDSFSYQLSQHTEIKGPDQADRSISQTQQSSLQASYHQPPSPNVRLVLTTAAESQNYSYYTINDTASSSVDMAYQKGILVKANLTQSASQSTRIQKYVHGHLTDDTTTPSQTTLTQDLVKTLMPDTKKDETRTPLERYQRQQMLSATNDMIFLQTDPARLQDEKQDLMKTVLIRK</sequence>
<name>A0A916UQB9_9BURK</name>
<dbReference type="RefSeq" id="WP_229751144.1">
    <property type="nucleotide sequence ID" value="NZ_BMED01000003.1"/>
</dbReference>
<gene>
    <name evidence="2" type="ORF">GCM10011396_30970</name>
</gene>
<protein>
    <recommendedName>
        <fullName evidence="4">Lactate dehydrogenase</fullName>
    </recommendedName>
</protein>
<evidence type="ECO:0000313" key="3">
    <source>
        <dbReference type="Proteomes" id="UP000637423"/>
    </source>
</evidence>
<feature type="compositionally biased region" description="Basic and acidic residues" evidence="1">
    <location>
        <begin position="376"/>
        <end position="385"/>
    </location>
</feature>
<evidence type="ECO:0008006" key="4">
    <source>
        <dbReference type="Google" id="ProtNLM"/>
    </source>
</evidence>